<reference evidence="2" key="1">
    <citation type="journal article" date="2021" name="PeerJ">
        <title>Extensive microbial diversity within the chicken gut microbiome revealed by metagenomics and culture.</title>
        <authorList>
            <person name="Gilroy R."/>
            <person name="Ravi A."/>
            <person name="Getino M."/>
            <person name="Pursley I."/>
            <person name="Horton D.L."/>
            <person name="Alikhan N.F."/>
            <person name="Baker D."/>
            <person name="Gharbi K."/>
            <person name="Hall N."/>
            <person name="Watson M."/>
            <person name="Adriaenssens E.M."/>
            <person name="Foster-Nyarko E."/>
            <person name="Jarju S."/>
            <person name="Secka A."/>
            <person name="Antonio M."/>
            <person name="Oren A."/>
            <person name="Chaudhuri R.R."/>
            <person name="La Ragione R."/>
            <person name="Hildebrand F."/>
            <person name="Pallen M.J."/>
        </authorList>
    </citation>
    <scope>NUCLEOTIDE SEQUENCE</scope>
    <source>
        <strain evidence="2">CHK198-12963</strain>
    </source>
</reference>
<dbReference type="SMART" id="SM00497">
    <property type="entry name" value="IENR1"/>
    <property type="match status" value="2"/>
</dbReference>
<dbReference type="AlphaFoldDB" id="A0A9D2PSB5"/>
<dbReference type="EMBL" id="DWWB01000029">
    <property type="protein sequence ID" value="HJC66224.1"/>
    <property type="molecule type" value="Genomic_DNA"/>
</dbReference>
<evidence type="ECO:0000259" key="1">
    <source>
        <dbReference type="Pfam" id="PF07453"/>
    </source>
</evidence>
<dbReference type="InterPro" id="IPR003647">
    <property type="entry name" value="Intron_nuc_1_rpt"/>
</dbReference>
<organism evidence="2 3">
    <name type="scientific">Candidatus Enterocloster excrementigallinarum</name>
    <dbReference type="NCBI Taxonomy" id="2838558"/>
    <lineage>
        <taxon>Bacteria</taxon>
        <taxon>Bacillati</taxon>
        <taxon>Bacillota</taxon>
        <taxon>Clostridia</taxon>
        <taxon>Lachnospirales</taxon>
        <taxon>Lachnospiraceae</taxon>
        <taxon>Enterocloster</taxon>
    </lineage>
</organism>
<dbReference type="Proteomes" id="UP000823863">
    <property type="component" value="Unassembled WGS sequence"/>
</dbReference>
<dbReference type="Gene3D" id="1.10.10.10">
    <property type="entry name" value="Winged helix-like DNA-binding domain superfamily/Winged helix DNA-binding domain"/>
    <property type="match status" value="2"/>
</dbReference>
<feature type="domain" description="Nuclease-associated modular DNA-binding 1" evidence="1">
    <location>
        <begin position="84"/>
        <end position="119"/>
    </location>
</feature>
<dbReference type="InterPro" id="IPR010896">
    <property type="entry name" value="NUMOD1"/>
</dbReference>
<reference evidence="2" key="2">
    <citation type="submission" date="2021-04" db="EMBL/GenBank/DDBJ databases">
        <authorList>
            <person name="Gilroy R."/>
        </authorList>
    </citation>
    <scope>NUCLEOTIDE SEQUENCE</scope>
    <source>
        <strain evidence="2">CHK198-12963</strain>
    </source>
</reference>
<accession>A0A9D2PSB5</accession>
<sequence>MSRTTMKGYVYRQYTPEGLFIADYKSSLEAAAGTGISRNAIVRAAHGERKTGGGFIWKKVSESEPQESIEVSGESIIGYHDLRPVIQMDLEGNEIGEFISIAQASRALGISRRSLSCALNGSQKTAAGFKWRLKETEEKKGLEDQKE</sequence>
<protein>
    <recommendedName>
        <fullName evidence="1">Nuclease-associated modular DNA-binding 1 domain-containing protein</fullName>
    </recommendedName>
</protein>
<gene>
    <name evidence="2" type="ORF">H9931_05815</name>
</gene>
<comment type="caution">
    <text evidence="2">The sequence shown here is derived from an EMBL/GenBank/DDBJ whole genome shotgun (WGS) entry which is preliminary data.</text>
</comment>
<evidence type="ECO:0000313" key="3">
    <source>
        <dbReference type="Proteomes" id="UP000823863"/>
    </source>
</evidence>
<dbReference type="SUPFAM" id="SSF64496">
    <property type="entry name" value="DNA-binding domain of intron-encoded endonucleases"/>
    <property type="match status" value="1"/>
</dbReference>
<dbReference type="InterPro" id="IPR036388">
    <property type="entry name" value="WH-like_DNA-bd_sf"/>
</dbReference>
<evidence type="ECO:0000313" key="2">
    <source>
        <dbReference type="EMBL" id="HJC66224.1"/>
    </source>
</evidence>
<name>A0A9D2PSB5_9FIRM</name>
<proteinExistence type="predicted"/>
<dbReference type="Pfam" id="PF07453">
    <property type="entry name" value="NUMOD1"/>
    <property type="match status" value="1"/>
</dbReference>